<dbReference type="Gene3D" id="3.90.180.10">
    <property type="entry name" value="Medium-chain alcohol dehydrogenases, catalytic domain"/>
    <property type="match status" value="1"/>
</dbReference>
<protein>
    <submittedName>
        <fullName evidence="5">GroES-like protein</fullName>
    </submittedName>
</protein>
<dbReference type="Gene3D" id="3.40.50.720">
    <property type="entry name" value="NAD(P)-binding Rossmann-like Domain"/>
    <property type="match status" value="1"/>
</dbReference>
<dbReference type="Pfam" id="PF08240">
    <property type="entry name" value="ADH_N"/>
    <property type="match status" value="1"/>
</dbReference>
<dbReference type="GO" id="GO:0016651">
    <property type="term" value="F:oxidoreductase activity, acting on NAD(P)H"/>
    <property type="evidence" value="ECO:0007669"/>
    <property type="project" value="InterPro"/>
</dbReference>
<gene>
    <name evidence="5" type="ORF">K461DRAFT_286728</name>
</gene>
<dbReference type="InterPro" id="IPR036291">
    <property type="entry name" value="NAD(P)-bd_dom_sf"/>
</dbReference>
<evidence type="ECO:0000256" key="2">
    <source>
        <dbReference type="ARBA" id="ARBA00011245"/>
    </source>
</evidence>
<evidence type="ECO:0000256" key="3">
    <source>
        <dbReference type="ARBA" id="ARBA00023002"/>
    </source>
</evidence>
<dbReference type="Proteomes" id="UP000799439">
    <property type="component" value="Unassembled WGS sequence"/>
</dbReference>
<comment type="caution">
    <text evidence="5">The sequence shown here is derived from an EMBL/GenBank/DDBJ whole genome shotgun (WGS) entry which is preliminary data.</text>
</comment>
<keyword evidence="3" id="KW-0560">Oxidoreductase</keyword>
<dbReference type="OrthoDB" id="3233595at2759"/>
<accession>A0A9P4MG66</accession>
<dbReference type="SUPFAM" id="SSF51735">
    <property type="entry name" value="NAD(P)-binding Rossmann-fold domains"/>
    <property type="match status" value="1"/>
</dbReference>
<comment type="similarity">
    <text evidence="1">Belongs to the zinc-containing alcohol dehydrogenase family.</text>
</comment>
<dbReference type="EMBL" id="ML996087">
    <property type="protein sequence ID" value="KAF2151827.1"/>
    <property type="molecule type" value="Genomic_DNA"/>
</dbReference>
<dbReference type="SUPFAM" id="SSF50129">
    <property type="entry name" value="GroES-like"/>
    <property type="match status" value="1"/>
</dbReference>
<name>A0A9P4MG66_9PEZI</name>
<dbReference type="SMART" id="SM00829">
    <property type="entry name" value="PKS_ER"/>
    <property type="match status" value="1"/>
</dbReference>
<evidence type="ECO:0000259" key="4">
    <source>
        <dbReference type="SMART" id="SM00829"/>
    </source>
</evidence>
<evidence type="ECO:0000313" key="5">
    <source>
        <dbReference type="EMBL" id="KAF2151827.1"/>
    </source>
</evidence>
<dbReference type="AlphaFoldDB" id="A0A9P4MG66"/>
<feature type="domain" description="Enoyl reductase (ER)" evidence="4">
    <location>
        <begin position="9"/>
        <end position="325"/>
    </location>
</feature>
<dbReference type="PANTHER" id="PTHR45348:SF5">
    <property type="entry name" value="OXIDOREDUCTASE, PUTATIVE (AFU_ORTHOLOGUE AFUA_8G01420)-RELATED"/>
    <property type="match status" value="1"/>
</dbReference>
<proteinExistence type="inferred from homology"/>
<dbReference type="PANTHER" id="PTHR45348">
    <property type="entry name" value="HYPOTHETICAL OXIDOREDUCTASE (EUROFUNG)"/>
    <property type="match status" value="1"/>
</dbReference>
<dbReference type="InterPro" id="IPR011032">
    <property type="entry name" value="GroES-like_sf"/>
</dbReference>
<organism evidence="5 6">
    <name type="scientific">Myriangium duriaei CBS 260.36</name>
    <dbReference type="NCBI Taxonomy" id="1168546"/>
    <lineage>
        <taxon>Eukaryota</taxon>
        <taxon>Fungi</taxon>
        <taxon>Dikarya</taxon>
        <taxon>Ascomycota</taxon>
        <taxon>Pezizomycotina</taxon>
        <taxon>Dothideomycetes</taxon>
        <taxon>Dothideomycetidae</taxon>
        <taxon>Myriangiales</taxon>
        <taxon>Myriangiaceae</taxon>
        <taxon>Myriangium</taxon>
    </lineage>
</organism>
<dbReference type="CDD" id="cd08249">
    <property type="entry name" value="enoyl_reductase_like"/>
    <property type="match status" value="1"/>
</dbReference>
<keyword evidence="6" id="KW-1185">Reference proteome</keyword>
<reference evidence="5" key="1">
    <citation type="journal article" date="2020" name="Stud. Mycol.">
        <title>101 Dothideomycetes genomes: a test case for predicting lifestyles and emergence of pathogens.</title>
        <authorList>
            <person name="Haridas S."/>
            <person name="Albert R."/>
            <person name="Binder M."/>
            <person name="Bloem J."/>
            <person name="Labutti K."/>
            <person name="Salamov A."/>
            <person name="Andreopoulos B."/>
            <person name="Baker S."/>
            <person name="Barry K."/>
            <person name="Bills G."/>
            <person name="Bluhm B."/>
            <person name="Cannon C."/>
            <person name="Castanera R."/>
            <person name="Culley D."/>
            <person name="Daum C."/>
            <person name="Ezra D."/>
            <person name="Gonzalez J."/>
            <person name="Henrissat B."/>
            <person name="Kuo A."/>
            <person name="Liang C."/>
            <person name="Lipzen A."/>
            <person name="Lutzoni F."/>
            <person name="Magnuson J."/>
            <person name="Mondo S."/>
            <person name="Nolan M."/>
            <person name="Ohm R."/>
            <person name="Pangilinan J."/>
            <person name="Park H.-J."/>
            <person name="Ramirez L."/>
            <person name="Alfaro M."/>
            <person name="Sun H."/>
            <person name="Tritt A."/>
            <person name="Yoshinaga Y."/>
            <person name="Zwiers L.-H."/>
            <person name="Turgeon B."/>
            <person name="Goodwin S."/>
            <person name="Spatafora J."/>
            <person name="Crous P."/>
            <person name="Grigoriev I."/>
        </authorList>
    </citation>
    <scope>NUCLEOTIDE SEQUENCE</scope>
    <source>
        <strain evidence="5">CBS 260.36</strain>
    </source>
</reference>
<evidence type="ECO:0000256" key="1">
    <source>
        <dbReference type="ARBA" id="ARBA00008072"/>
    </source>
</evidence>
<dbReference type="InterPro" id="IPR013154">
    <property type="entry name" value="ADH-like_N"/>
</dbReference>
<sequence length="337" mass="36130">MKEAIVSKGPTVTIKDVPIPKAGQGQVVIKVVVSGSNPKDWKLPEWTGAEANEGDDIAGTIHEVGPGASAYGFKVGDRVAAFHEMRTPHGSYAEYAVAHAYTTFFLPDETSFEEGAALPLAFLTAAVGLYAHDRLALPEPWAPATKTTPLVVYGGASAVGAYVIKYAQRSNIHPIITVAGRGKDFVEKLIDRSKGDTIVDYRSGDEAVVKGLKEALKGEKLYHAFDAVSEKGSYVNISKVLESDGKITLVLPGKEEIPKTIQKSQTMVGDVHSKLKDLGLVHSRYITKGLLEGWFPAHPHEVVPGGLEGIQQALTDLKEGKASAVKYVFRIGDTKGL</sequence>
<evidence type="ECO:0000313" key="6">
    <source>
        <dbReference type="Proteomes" id="UP000799439"/>
    </source>
</evidence>
<comment type="subunit">
    <text evidence="2">Monomer.</text>
</comment>
<dbReference type="InterPro" id="IPR020843">
    <property type="entry name" value="ER"/>
</dbReference>
<dbReference type="InterPro" id="IPR047122">
    <property type="entry name" value="Trans-enoyl_RdTase-like"/>
</dbReference>